<dbReference type="EMBL" id="JAVDXO010000014">
    <property type="protein sequence ID" value="MDR7308745.1"/>
    <property type="molecule type" value="Genomic_DNA"/>
</dbReference>
<accession>A0ABU1ZT79</accession>
<dbReference type="InterPro" id="IPR001633">
    <property type="entry name" value="EAL_dom"/>
</dbReference>
<reference evidence="2 3" key="1">
    <citation type="submission" date="2023-07" db="EMBL/GenBank/DDBJ databases">
        <title>Sorghum-associated microbial communities from plants grown in Nebraska, USA.</title>
        <authorList>
            <person name="Schachtman D."/>
        </authorList>
    </citation>
    <scope>NUCLEOTIDE SEQUENCE [LARGE SCALE GENOMIC DNA]</scope>
    <source>
        <strain evidence="2 3">BE308</strain>
    </source>
</reference>
<dbReference type="Pfam" id="PF00563">
    <property type="entry name" value="EAL"/>
    <property type="match status" value="1"/>
</dbReference>
<dbReference type="InterPro" id="IPR035919">
    <property type="entry name" value="EAL_sf"/>
</dbReference>
<feature type="domain" description="EAL" evidence="1">
    <location>
        <begin position="1"/>
        <end position="62"/>
    </location>
</feature>
<comment type="caution">
    <text evidence="2">The sequence shown here is derived from an EMBL/GenBank/DDBJ whole genome shotgun (WGS) entry which is preliminary data.</text>
</comment>
<evidence type="ECO:0000313" key="3">
    <source>
        <dbReference type="Proteomes" id="UP001268089"/>
    </source>
</evidence>
<protein>
    <submittedName>
        <fullName evidence="2">EAL domain-containing protein (Putative c-di-GMP-specific phosphodiesterase class I)</fullName>
    </submittedName>
</protein>
<dbReference type="Gene3D" id="3.20.20.450">
    <property type="entry name" value="EAL domain"/>
    <property type="match status" value="1"/>
</dbReference>
<dbReference type="PANTHER" id="PTHR33121:SF70">
    <property type="entry name" value="SIGNALING PROTEIN YKOW"/>
    <property type="match status" value="1"/>
</dbReference>
<evidence type="ECO:0000259" key="1">
    <source>
        <dbReference type="PROSITE" id="PS50883"/>
    </source>
</evidence>
<gene>
    <name evidence="2" type="ORF">J2X15_004067</name>
</gene>
<sequence length="71" mass="7927">ADIIRTIVALGRSQKVEVIAEYVETLEQRMMLADLGCDIFQGYFHSPALSEGHCIAYFAKSQTVQAEAHRV</sequence>
<dbReference type="RefSeq" id="WP_310346528.1">
    <property type="nucleotide sequence ID" value="NZ_JAVDXO010000014.1"/>
</dbReference>
<evidence type="ECO:0000313" key="2">
    <source>
        <dbReference type="EMBL" id="MDR7308745.1"/>
    </source>
</evidence>
<name>A0ABU1ZT79_9BURK</name>
<dbReference type="Proteomes" id="UP001268089">
    <property type="component" value="Unassembled WGS sequence"/>
</dbReference>
<dbReference type="PROSITE" id="PS50883">
    <property type="entry name" value="EAL"/>
    <property type="match status" value="1"/>
</dbReference>
<dbReference type="PANTHER" id="PTHR33121">
    <property type="entry name" value="CYCLIC DI-GMP PHOSPHODIESTERASE PDEF"/>
    <property type="match status" value="1"/>
</dbReference>
<feature type="non-terminal residue" evidence="2">
    <location>
        <position position="1"/>
    </location>
</feature>
<keyword evidence="3" id="KW-1185">Reference proteome</keyword>
<dbReference type="SUPFAM" id="SSF141868">
    <property type="entry name" value="EAL domain-like"/>
    <property type="match status" value="1"/>
</dbReference>
<proteinExistence type="predicted"/>
<dbReference type="InterPro" id="IPR050706">
    <property type="entry name" value="Cyclic-di-GMP_PDE-like"/>
</dbReference>
<organism evidence="2 3">
    <name type="scientific">Rhodoferax saidenbachensis</name>
    <dbReference type="NCBI Taxonomy" id="1484693"/>
    <lineage>
        <taxon>Bacteria</taxon>
        <taxon>Pseudomonadati</taxon>
        <taxon>Pseudomonadota</taxon>
        <taxon>Betaproteobacteria</taxon>
        <taxon>Burkholderiales</taxon>
        <taxon>Comamonadaceae</taxon>
        <taxon>Rhodoferax</taxon>
    </lineage>
</organism>